<dbReference type="HOGENOM" id="CLU_072158_0_0_1"/>
<keyword evidence="1" id="KW-1133">Transmembrane helix</keyword>
<evidence type="ECO:0000313" key="4">
    <source>
        <dbReference type="WormBase" id="M02H5.11"/>
    </source>
</evidence>
<dbReference type="CTD" id="191854"/>
<sequence length="335" mass="38623">MNNSRSIWNENPIIYNTIKRVFAFSIAIIFPFTHYCVLTKSPKSFGILKWIIYFHCCCVTFEWLNNAFLIDIMNFQPTVLIRVDGFLNSLVDPATLYFMNFSVENVACTSALILFTSRLFKIFNMYRSHCSWQRYFSEGLVYSAVAGIGLWTIPTTVWGLPNQYTEKLSIVSSGKFYPDCLWDSTVVVTSGSDSESENFVSILIILNSISIGIVIFASAKAAFHFLAKRMEAQNASVTTRRMHQKFNERTIFQATLYLSFMCIPFIMIYITLLLNVRIQGLAYFIDFAFENRPVACIISFFLYYDPYRNYLLEVVRYKSRRRVINSSTAVAITSS</sequence>
<dbReference type="KEGG" id="cel:CELE_M02H5.11"/>
<gene>
    <name evidence="2 4" type="primary">srh-35</name>
    <name evidence="2" type="ORF">CELE_M02H5.11</name>
    <name evidence="4" type="ORF">M02H5.11</name>
</gene>
<keyword evidence="1" id="KW-0812">Transmembrane</keyword>
<dbReference type="PANTHER" id="PTHR47922:SF1">
    <property type="entry name" value="SERPENTINE RECEPTOR, CLASS H"/>
    <property type="match status" value="1"/>
</dbReference>
<dbReference type="EMBL" id="BX284605">
    <property type="protein sequence ID" value="CCD62244.1"/>
    <property type="molecule type" value="Genomic_DNA"/>
</dbReference>
<feature type="transmembrane region" description="Helical" evidence="1">
    <location>
        <begin position="20"/>
        <end position="38"/>
    </location>
</feature>
<feature type="transmembrane region" description="Helical" evidence="1">
    <location>
        <begin position="199"/>
        <end position="223"/>
    </location>
</feature>
<dbReference type="PANTHER" id="PTHR47922">
    <property type="entry name" value="SERPENTINE RECEPTOR, CLASS H"/>
    <property type="match status" value="1"/>
</dbReference>
<dbReference type="PhylomeDB" id="Q966I3"/>
<keyword evidence="1" id="KW-0472">Membrane</keyword>
<proteinExistence type="predicted"/>
<dbReference type="AGR" id="WB:WBGene00005258"/>
<feature type="transmembrane region" description="Helical" evidence="1">
    <location>
        <begin position="250"/>
        <end position="274"/>
    </location>
</feature>
<name>Q966I3_CAEEL</name>
<organism evidence="2 3">
    <name type="scientific">Caenorhabditis elegans</name>
    <dbReference type="NCBI Taxonomy" id="6239"/>
    <lineage>
        <taxon>Eukaryota</taxon>
        <taxon>Metazoa</taxon>
        <taxon>Ecdysozoa</taxon>
        <taxon>Nematoda</taxon>
        <taxon>Chromadorea</taxon>
        <taxon>Rhabditida</taxon>
        <taxon>Rhabditina</taxon>
        <taxon>Rhabditomorpha</taxon>
        <taxon>Rhabditoidea</taxon>
        <taxon>Rhabditidae</taxon>
        <taxon>Peloderinae</taxon>
        <taxon>Caenorhabditis</taxon>
    </lineage>
</organism>
<reference evidence="2 3" key="1">
    <citation type="journal article" date="1998" name="Science">
        <title>Genome sequence of the nematode C. elegans: a platform for investigating biology.</title>
        <authorList>
            <consortium name="The C. elegans sequencing consortium"/>
            <person name="Sulson J.E."/>
            <person name="Waterston R."/>
        </authorList>
    </citation>
    <scope>NUCLEOTIDE SEQUENCE [LARGE SCALE GENOMIC DNA]</scope>
    <source>
        <strain evidence="2 3">Bristol N2</strain>
    </source>
</reference>
<dbReference type="InParanoid" id="Q966I3"/>
<dbReference type="OrthoDB" id="5819164at2759"/>
<feature type="transmembrane region" description="Helical" evidence="1">
    <location>
        <begin position="280"/>
        <end position="304"/>
    </location>
</feature>
<feature type="transmembrane region" description="Helical" evidence="1">
    <location>
        <begin position="95"/>
        <end position="115"/>
    </location>
</feature>
<accession>Q966I3</accession>
<dbReference type="InterPro" id="IPR019422">
    <property type="entry name" value="7TM_GPCR_serpentine_rcpt_Srh"/>
</dbReference>
<keyword evidence="2" id="KW-0675">Receptor</keyword>
<dbReference type="RefSeq" id="NP_503205.1">
    <property type="nucleotide sequence ID" value="NM_070804.2"/>
</dbReference>
<dbReference type="GeneID" id="191854"/>
<dbReference type="WormBase" id="M02H5.11">
    <property type="protein sequence ID" value="CE25949"/>
    <property type="gene ID" value="WBGene00005258"/>
    <property type="gene designation" value="srh-35"/>
</dbReference>
<protein>
    <submittedName>
        <fullName evidence="2">Serpentine Receptor, class H</fullName>
    </submittedName>
</protein>
<dbReference type="UCSC" id="M02H5.11">
    <property type="organism name" value="c. elegans"/>
</dbReference>
<dbReference type="STRING" id="6239.M02H5.11.1"/>
<dbReference type="PaxDb" id="6239-M02H5.11"/>
<dbReference type="Pfam" id="PF10318">
    <property type="entry name" value="7TM_GPCR_Srh"/>
    <property type="match status" value="1"/>
</dbReference>
<dbReference type="AlphaFoldDB" id="Q966I3"/>
<evidence type="ECO:0000313" key="2">
    <source>
        <dbReference type="EMBL" id="CCD62244.1"/>
    </source>
</evidence>
<evidence type="ECO:0000256" key="1">
    <source>
        <dbReference type="SAM" id="Phobius"/>
    </source>
</evidence>
<dbReference type="Proteomes" id="UP000001940">
    <property type="component" value="Chromosome V"/>
</dbReference>
<evidence type="ECO:0000313" key="3">
    <source>
        <dbReference type="Proteomes" id="UP000001940"/>
    </source>
</evidence>
<dbReference type="FunCoup" id="Q966I3">
    <property type="interactions" value="111"/>
</dbReference>
<keyword evidence="3" id="KW-1185">Reference proteome</keyword>
<dbReference type="OMA" id="FIMIYIT"/>
<feature type="transmembrane region" description="Helical" evidence="1">
    <location>
        <begin position="135"/>
        <end position="153"/>
    </location>
</feature>
<dbReference type="eggNOG" id="ENOG502TGWP">
    <property type="taxonomic scope" value="Eukaryota"/>
</dbReference>